<protein>
    <submittedName>
        <fullName evidence="1">Uncharacterized protein</fullName>
    </submittedName>
</protein>
<dbReference type="EMBL" id="KB530910">
    <property type="protein sequence ID" value="EMP34947.1"/>
    <property type="molecule type" value="Genomic_DNA"/>
</dbReference>
<proteinExistence type="predicted"/>
<evidence type="ECO:0000313" key="1">
    <source>
        <dbReference type="EMBL" id="EMP34947.1"/>
    </source>
</evidence>
<keyword evidence="2" id="KW-1185">Reference proteome</keyword>
<gene>
    <name evidence="1" type="ORF">UY3_07981</name>
</gene>
<name>M7C3D0_CHEMY</name>
<dbReference type="AlphaFoldDB" id="M7C3D0"/>
<evidence type="ECO:0000313" key="2">
    <source>
        <dbReference type="Proteomes" id="UP000031443"/>
    </source>
</evidence>
<accession>M7C3D0</accession>
<reference evidence="2" key="1">
    <citation type="journal article" date="2013" name="Nat. Genet.">
        <title>The draft genomes of soft-shell turtle and green sea turtle yield insights into the development and evolution of the turtle-specific body plan.</title>
        <authorList>
            <person name="Wang Z."/>
            <person name="Pascual-Anaya J."/>
            <person name="Zadissa A."/>
            <person name="Li W."/>
            <person name="Niimura Y."/>
            <person name="Huang Z."/>
            <person name="Li C."/>
            <person name="White S."/>
            <person name="Xiong Z."/>
            <person name="Fang D."/>
            <person name="Wang B."/>
            <person name="Ming Y."/>
            <person name="Chen Y."/>
            <person name="Zheng Y."/>
            <person name="Kuraku S."/>
            <person name="Pignatelli M."/>
            <person name="Herrero J."/>
            <person name="Beal K."/>
            <person name="Nozawa M."/>
            <person name="Li Q."/>
            <person name="Wang J."/>
            <person name="Zhang H."/>
            <person name="Yu L."/>
            <person name="Shigenobu S."/>
            <person name="Wang J."/>
            <person name="Liu J."/>
            <person name="Flicek P."/>
            <person name="Searle S."/>
            <person name="Wang J."/>
            <person name="Kuratani S."/>
            <person name="Yin Y."/>
            <person name="Aken B."/>
            <person name="Zhang G."/>
            <person name="Irie N."/>
        </authorList>
    </citation>
    <scope>NUCLEOTIDE SEQUENCE [LARGE SCALE GENOMIC DNA]</scope>
</reference>
<organism evidence="1 2">
    <name type="scientific">Chelonia mydas</name>
    <name type="common">Green sea-turtle</name>
    <name type="synonym">Chelonia agassizi</name>
    <dbReference type="NCBI Taxonomy" id="8469"/>
    <lineage>
        <taxon>Eukaryota</taxon>
        <taxon>Metazoa</taxon>
        <taxon>Chordata</taxon>
        <taxon>Craniata</taxon>
        <taxon>Vertebrata</taxon>
        <taxon>Euteleostomi</taxon>
        <taxon>Archelosauria</taxon>
        <taxon>Testudinata</taxon>
        <taxon>Testudines</taxon>
        <taxon>Cryptodira</taxon>
        <taxon>Durocryptodira</taxon>
        <taxon>Americhelydia</taxon>
        <taxon>Chelonioidea</taxon>
        <taxon>Cheloniidae</taxon>
        <taxon>Chelonia</taxon>
    </lineage>
</organism>
<sequence length="161" mass="17777">MAAKATGLHGDNATLLTITLRRQQRIPQQQQEEDYGRMSLDPEISLEQEAAAAGVPLTAAPASLDTTEYGSEAENKALSLWASSCWSGEQHLNVVQCTEWTCLGMNQGCVAKKAIVCRIPTSFVAKVGRHTELHNYSGEKNQIHLFEKHSSQPHDLKEYLN</sequence>
<dbReference type="Proteomes" id="UP000031443">
    <property type="component" value="Unassembled WGS sequence"/>
</dbReference>